<evidence type="ECO:0000313" key="2">
    <source>
        <dbReference type="EMBL" id="KEQ69029.1"/>
    </source>
</evidence>
<dbReference type="Pfam" id="PF25907">
    <property type="entry name" value="DUF7962"/>
    <property type="match status" value="1"/>
</dbReference>
<keyword evidence="3" id="KW-1185">Reference proteome</keyword>
<dbReference type="InterPro" id="IPR050983">
    <property type="entry name" value="GST_Omega/HSP26"/>
</dbReference>
<dbReference type="PANTHER" id="PTHR43968:SF6">
    <property type="entry name" value="GLUTATHIONE S-TRANSFERASE OMEGA"/>
    <property type="match status" value="1"/>
</dbReference>
<evidence type="ECO:0000259" key="1">
    <source>
        <dbReference type="PROSITE" id="PS50404"/>
    </source>
</evidence>
<sequence>MTQHGEEIVFFHYPVSIYSHKVLWYLKLAGIEYSECIQPPIMPRPDLAGLGTSYRRIPVLAIGRHVYCDSRLILHVLQERYPLYGVPMGGPDKAIQRLLQDWMNDQIFWHATRCLPFERSATASDPAFLNDRSEAFGKPFRIEDMIKERPEPYSYIRAMFQTLESLLKDGRDWITGSTKPSLADIDAVYLAQWIATHPLMEGATPTEFISEKLFPRTYAWIHRFKQSVEDADSGAHVPEALIGKEAFDKIISAPDTGLQGDISDTDPLNLKIGQMIEIWPTDWASNHRDRGELVMLAANEVCIRNAYGVLIHFPRWNFRIQAVEKGISSTVVSMANFLPPLDYPHRLFYHPLSPFSRKVYMFALELGTADRIELQTVVDAPVEYPGWSDDAPTVAESNPLAKLPTLVVGNNGDGVYDSKVICDFLEDEALVDKRSDLQPRNWRLRTLHGCADGMMDAQVLILYEKKIRAENNILFQAWIDGQTEKIMRGFDQLELEVGRGTLRAPANDAPASAAECAVAACVAFLDRVGTQWRDDRPKLVEWFQRWQNRESFIKTRPDVDWKTGQAGDIGFGREVLNGKKG</sequence>
<dbReference type="Gene3D" id="3.40.30.10">
    <property type="entry name" value="Glutaredoxin"/>
    <property type="match status" value="1"/>
</dbReference>
<accession>A0A074WBT2</accession>
<reference evidence="2 3" key="1">
    <citation type="journal article" date="2014" name="BMC Genomics">
        <title>Genome sequencing of four Aureobasidium pullulans varieties: biotechnological potential, stress tolerance, and description of new species.</title>
        <authorList>
            <person name="Gostin Ar C."/>
            <person name="Ohm R.A."/>
            <person name="Kogej T."/>
            <person name="Sonjak S."/>
            <person name="Turk M."/>
            <person name="Zajc J."/>
            <person name="Zalar P."/>
            <person name="Grube M."/>
            <person name="Sun H."/>
            <person name="Han J."/>
            <person name="Sharma A."/>
            <person name="Chiniquy J."/>
            <person name="Ngan C.Y."/>
            <person name="Lipzen A."/>
            <person name="Barry K."/>
            <person name="Grigoriev I.V."/>
            <person name="Gunde-Cimerman N."/>
        </authorList>
    </citation>
    <scope>NUCLEOTIDE SEQUENCE [LARGE SCALE GENOMIC DNA]</scope>
    <source>
        <strain evidence="2 3">CBS 147.97</strain>
    </source>
</reference>
<protein>
    <recommendedName>
        <fullName evidence="1">GST N-terminal domain-containing protein</fullName>
    </recommendedName>
</protein>
<proteinExistence type="predicted"/>
<dbReference type="InterPro" id="IPR004045">
    <property type="entry name" value="Glutathione_S-Trfase_N"/>
</dbReference>
<dbReference type="EMBL" id="KL584724">
    <property type="protein sequence ID" value="KEQ69029.1"/>
    <property type="molecule type" value="Genomic_DNA"/>
</dbReference>
<dbReference type="Gene3D" id="1.20.1050.10">
    <property type="match status" value="2"/>
</dbReference>
<dbReference type="Pfam" id="PF13410">
    <property type="entry name" value="GST_C_2"/>
    <property type="match status" value="1"/>
</dbReference>
<dbReference type="STRING" id="1043004.A0A074WBT2"/>
<dbReference type="InterPro" id="IPR036282">
    <property type="entry name" value="Glutathione-S-Trfase_C_sf"/>
</dbReference>
<dbReference type="CDD" id="cd00570">
    <property type="entry name" value="GST_N_family"/>
    <property type="match status" value="1"/>
</dbReference>
<evidence type="ECO:0000313" key="3">
    <source>
        <dbReference type="Proteomes" id="UP000027730"/>
    </source>
</evidence>
<dbReference type="RefSeq" id="XP_013423143.1">
    <property type="nucleotide sequence ID" value="XM_013567689.1"/>
</dbReference>
<dbReference type="GO" id="GO:0005737">
    <property type="term" value="C:cytoplasm"/>
    <property type="evidence" value="ECO:0007669"/>
    <property type="project" value="TreeGrafter"/>
</dbReference>
<name>A0A074WBT2_9PEZI</name>
<dbReference type="InterPro" id="IPR036249">
    <property type="entry name" value="Thioredoxin-like_sf"/>
</dbReference>
<dbReference type="SUPFAM" id="SSF52833">
    <property type="entry name" value="Thioredoxin-like"/>
    <property type="match status" value="2"/>
</dbReference>
<dbReference type="HOGENOM" id="CLU_541809_0_0_1"/>
<dbReference type="SUPFAM" id="SSF47616">
    <property type="entry name" value="GST C-terminal domain-like"/>
    <property type="match status" value="2"/>
</dbReference>
<dbReference type="PANTHER" id="PTHR43968">
    <property type="match status" value="1"/>
</dbReference>
<gene>
    <name evidence="2" type="ORF">M436DRAFT_57159</name>
</gene>
<dbReference type="InterPro" id="IPR058268">
    <property type="entry name" value="DUF7962"/>
</dbReference>
<dbReference type="AlphaFoldDB" id="A0A074WBT2"/>
<dbReference type="GeneID" id="25412447"/>
<dbReference type="Pfam" id="PF13409">
    <property type="entry name" value="GST_N_2"/>
    <property type="match status" value="2"/>
</dbReference>
<feature type="domain" description="GST N-terminal" evidence="1">
    <location>
        <begin position="343"/>
        <end position="433"/>
    </location>
</feature>
<organism evidence="2 3">
    <name type="scientific">Aureobasidium namibiae CBS 147.97</name>
    <dbReference type="NCBI Taxonomy" id="1043004"/>
    <lineage>
        <taxon>Eukaryota</taxon>
        <taxon>Fungi</taxon>
        <taxon>Dikarya</taxon>
        <taxon>Ascomycota</taxon>
        <taxon>Pezizomycotina</taxon>
        <taxon>Dothideomycetes</taxon>
        <taxon>Dothideomycetidae</taxon>
        <taxon>Dothideales</taxon>
        <taxon>Saccotheciaceae</taxon>
        <taxon>Aureobasidium</taxon>
    </lineage>
</organism>
<feature type="domain" description="GST N-terminal" evidence="1">
    <location>
        <begin position="6"/>
        <end position="85"/>
    </location>
</feature>
<dbReference type="PROSITE" id="PS50404">
    <property type="entry name" value="GST_NTER"/>
    <property type="match status" value="2"/>
</dbReference>
<dbReference type="Proteomes" id="UP000027730">
    <property type="component" value="Unassembled WGS sequence"/>
</dbReference>
<dbReference type="Gene3D" id="3.40.30.110">
    <property type="match status" value="2"/>
</dbReference>
<dbReference type="OrthoDB" id="202840at2759"/>